<evidence type="ECO:0000256" key="1">
    <source>
        <dbReference type="SAM" id="SignalP"/>
    </source>
</evidence>
<proteinExistence type="predicted"/>
<reference evidence="3" key="1">
    <citation type="journal article" date="2013" name="G3 (Bethesda)">
        <title>Comparative genomics of a plant-pathogenic fungus, Pyrenophora tritici-repentis, reveals transduplication and the impact of repeat elements on pathogenicity and population divergence.</title>
        <authorList>
            <person name="Manning V.A."/>
            <person name="Pandelova I."/>
            <person name="Dhillon B."/>
            <person name="Wilhelm L.J."/>
            <person name="Goodwin S.B."/>
            <person name="Berlin A.M."/>
            <person name="Figueroa M."/>
            <person name="Freitag M."/>
            <person name="Hane J.K."/>
            <person name="Henrissat B."/>
            <person name="Holman W.H."/>
            <person name="Kodira C.D."/>
            <person name="Martin J."/>
            <person name="Oliver R.P."/>
            <person name="Robbertse B."/>
            <person name="Schackwitz W."/>
            <person name="Schwartz D.C."/>
            <person name="Spatafora J.W."/>
            <person name="Turgeon B.G."/>
            <person name="Yandava C."/>
            <person name="Young S."/>
            <person name="Zhou S."/>
            <person name="Zeng Q."/>
            <person name="Grigoriev I.V."/>
            <person name="Ma L.-J."/>
            <person name="Ciuffetti L.M."/>
        </authorList>
    </citation>
    <scope>NUCLEOTIDE SEQUENCE [LARGE SCALE GENOMIC DNA]</scope>
    <source>
        <strain evidence="3">Pt-1C-BFP</strain>
    </source>
</reference>
<feature type="signal peptide" evidence="1">
    <location>
        <begin position="1"/>
        <end position="20"/>
    </location>
</feature>
<evidence type="ECO:0000313" key="3">
    <source>
        <dbReference type="Proteomes" id="UP000001471"/>
    </source>
</evidence>
<sequence>MKTSILGLLYLASLTACNKGKMGHKGCTQQTTCETEDPNASLLHSWYNKSELTTAYIGDKLSTKPVGELRAPPARSQNPMSRKCRIKENLYPQSLSPSINSTYP</sequence>
<dbReference type="AlphaFoldDB" id="B2WGT3"/>
<dbReference type="InParanoid" id="B2WGT3"/>
<dbReference type="HOGENOM" id="CLU_2251428_0_0_1"/>
<accession>B2WGT3</accession>
<dbReference type="Proteomes" id="UP000001471">
    <property type="component" value="Unassembled WGS sequence"/>
</dbReference>
<dbReference type="PROSITE" id="PS51257">
    <property type="entry name" value="PROKAR_LIPOPROTEIN"/>
    <property type="match status" value="1"/>
</dbReference>
<evidence type="ECO:0000313" key="2">
    <source>
        <dbReference type="EMBL" id="EDU42190.1"/>
    </source>
</evidence>
<gene>
    <name evidence="2" type="ORF">PTRG_09139</name>
</gene>
<keyword evidence="1" id="KW-0732">Signal</keyword>
<name>B2WGT3_PYRTR</name>
<protein>
    <submittedName>
        <fullName evidence="2">Uncharacterized protein</fullName>
    </submittedName>
</protein>
<dbReference type="EMBL" id="DS231624">
    <property type="protein sequence ID" value="EDU42190.1"/>
    <property type="molecule type" value="Genomic_DNA"/>
</dbReference>
<organism evidence="2 3">
    <name type="scientific">Pyrenophora tritici-repentis (strain Pt-1C-BFP)</name>
    <name type="common">Wheat tan spot fungus</name>
    <name type="synonym">Drechslera tritici-repentis</name>
    <dbReference type="NCBI Taxonomy" id="426418"/>
    <lineage>
        <taxon>Eukaryota</taxon>
        <taxon>Fungi</taxon>
        <taxon>Dikarya</taxon>
        <taxon>Ascomycota</taxon>
        <taxon>Pezizomycotina</taxon>
        <taxon>Dothideomycetes</taxon>
        <taxon>Pleosporomycetidae</taxon>
        <taxon>Pleosporales</taxon>
        <taxon>Pleosporineae</taxon>
        <taxon>Pleosporaceae</taxon>
        <taxon>Pyrenophora</taxon>
    </lineage>
</organism>
<feature type="chain" id="PRO_5002782808" evidence="1">
    <location>
        <begin position="21"/>
        <end position="104"/>
    </location>
</feature>